<dbReference type="STRING" id="51028.A0A0N4UZD8"/>
<keyword evidence="1" id="KW-0175">Coiled coil</keyword>
<dbReference type="InterPro" id="IPR032446">
    <property type="entry name" value="SCAPER_N"/>
</dbReference>
<evidence type="ECO:0000256" key="1">
    <source>
        <dbReference type="SAM" id="Coils"/>
    </source>
</evidence>
<dbReference type="Pfam" id="PF16501">
    <property type="entry name" value="SCAPER_N"/>
    <property type="match status" value="1"/>
</dbReference>
<sequence>MSYGDDGGQGCEVSCASSSIHFPSSSSKNDVGDLEMAKQWTYYVEALKTTIDCLYEICRQKQSVVGCKEAIIYLSNSVRDFEALIESINVEILWENKNQPHAVAWEIRKTTTSPPGISKVDPTKKRESEMLIDALNVLVFISREYLKLSFETFFMQVKRPAMNVYERLTSTRLTCPRSAMDLPQTKASMAKMAYSRQLLWLKHKPLLAEKLEMKSVNHSSTSQICPVLPEGMDPDEAWTAMTEEEESLLQEEQSLTKEIEEVVERVKTTHLKCLLKLKIFLEEMEEYASMSWGEIVEREITHYRKPGDFAQIHEKLLSPSRRRFVCDSANRCLEERQQRAEELRQMLQDQKAERLKELSRKVEEVRRKRAELLERKRHHLQERMEKAEENRQKSIDEIIKKARDDDRFKVMQISFINELEARNMRHDVMAKNQEWEQRAQLLAEERARKVEEKAAKEAAAEERRRNADTVCLQEYFFRRYYIFYQPVFHRKGLKGSEKKQIKSWQDMRKLRCRK</sequence>
<accession>A0A0N4UZD8</accession>
<evidence type="ECO:0000313" key="5">
    <source>
        <dbReference type="WBParaSite" id="EVEC_0000298501-mRNA-1"/>
    </source>
</evidence>
<gene>
    <name evidence="3" type="ORF">EVEC_LOCUS2693</name>
</gene>
<feature type="coiled-coil region" evidence="1">
    <location>
        <begin position="326"/>
        <end position="462"/>
    </location>
</feature>
<evidence type="ECO:0000313" key="4">
    <source>
        <dbReference type="Proteomes" id="UP000274131"/>
    </source>
</evidence>
<protein>
    <submittedName>
        <fullName evidence="5">SCAPER_N domain-containing protein</fullName>
    </submittedName>
</protein>
<reference evidence="5" key="1">
    <citation type="submission" date="2017-02" db="UniProtKB">
        <authorList>
            <consortium name="WormBaseParasite"/>
        </authorList>
    </citation>
    <scope>IDENTIFICATION</scope>
</reference>
<dbReference type="Proteomes" id="UP000274131">
    <property type="component" value="Unassembled WGS sequence"/>
</dbReference>
<dbReference type="OrthoDB" id="71500at2759"/>
<reference evidence="3 4" key="2">
    <citation type="submission" date="2018-10" db="EMBL/GenBank/DDBJ databases">
        <authorList>
            <consortium name="Pathogen Informatics"/>
        </authorList>
    </citation>
    <scope>NUCLEOTIDE SEQUENCE [LARGE SCALE GENOMIC DNA]</scope>
</reference>
<keyword evidence="4" id="KW-1185">Reference proteome</keyword>
<feature type="domain" description="S phase cyclin A-associated protein in the endoplasmic reticulum N-terminal" evidence="2">
    <location>
        <begin position="36"/>
        <end position="114"/>
    </location>
</feature>
<proteinExistence type="predicted"/>
<evidence type="ECO:0000313" key="3">
    <source>
        <dbReference type="EMBL" id="VDD87550.1"/>
    </source>
</evidence>
<organism evidence="5">
    <name type="scientific">Enterobius vermicularis</name>
    <name type="common">Human pinworm</name>
    <dbReference type="NCBI Taxonomy" id="51028"/>
    <lineage>
        <taxon>Eukaryota</taxon>
        <taxon>Metazoa</taxon>
        <taxon>Ecdysozoa</taxon>
        <taxon>Nematoda</taxon>
        <taxon>Chromadorea</taxon>
        <taxon>Rhabditida</taxon>
        <taxon>Spirurina</taxon>
        <taxon>Oxyuridomorpha</taxon>
        <taxon>Oxyuroidea</taxon>
        <taxon>Oxyuridae</taxon>
        <taxon>Enterobius</taxon>
    </lineage>
</organism>
<dbReference type="PANTHER" id="PTHR31434:SF2">
    <property type="entry name" value="S PHASE CYCLIN A-ASSOCIATED PROTEIN IN THE ENDOPLASMIC RETICULUM"/>
    <property type="match status" value="1"/>
</dbReference>
<dbReference type="EMBL" id="UXUI01007433">
    <property type="protein sequence ID" value="VDD87550.1"/>
    <property type="molecule type" value="Genomic_DNA"/>
</dbReference>
<dbReference type="WBParaSite" id="EVEC_0000298501-mRNA-1">
    <property type="protein sequence ID" value="EVEC_0000298501-mRNA-1"/>
    <property type="gene ID" value="EVEC_0000298501"/>
</dbReference>
<evidence type="ECO:0000259" key="2">
    <source>
        <dbReference type="Pfam" id="PF16501"/>
    </source>
</evidence>
<name>A0A0N4UZD8_ENTVE</name>
<dbReference type="AlphaFoldDB" id="A0A0N4UZD8"/>
<dbReference type="PANTHER" id="PTHR31434">
    <property type="entry name" value="S PHASE CYCLIN A-ASSOCIATED PROTEIN IN THE ENDOPLASMIC RETICULUM"/>
    <property type="match status" value="1"/>
</dbReference>